<organism evidence="1">
    <name type="scientific">Homo sapiens</name>
    <name type="common">Human</name>
    <dbReference type="NCBI Taxonomy" id="9606"/>
    <lineage>
        <taxon>Eukaryota</taxon>
        <taxon>Metazoa</taxon>
        <taxon>Chordata</taxon>
        <taxon>Craniata</taxon>
        <taxon>Vertebrata</taxon>
        <taxon>Euteleostomi</taxon>
        <taxon>Mammalia</taxon>
        <taxon>Eutheria</taxon>
        <taxon>Euarchontoglires</taxon>
        <taxon>Primates</taxon>
        <taxon>Haplorrhini</taxon>
        <taxon>Catarrhini</taxon>
        <taxon>Hominidae</taxon>
        <taxon>Homo</taxon>
    </lineage>
</organism>
<dbReference type="Pfam" id="PF01677">
    <property type="entry name" value="Herpes_UL7"/>
    <property type="match status" value="1"/>
</dbReference>
<dbReference type="EMBL" id="KT895199">
    <property type="protein sequence ID" value="AMD82205.1"/>
    <property type="molecule type" value="Genomic_DNA"/>
</dbReference>
<gene>
    <name evidence="1" type="primary">U75</name>
</gene>
<name>A0A126LB27_HUMAN</name>
<reference evidence="1" key="1">
    <citation type="journal article" date="2016" name="Viruses">
        <title>Complete Genome Sequence of Germline Chromosomally Integrated Human Herpesvirus 6A and Analyses Integration Sites Define a New Human Endogenous Virus with Potential to Reactivate as an Emerging Infection.</title>
        <authorList>
            <person name="Tweedy J."/>
            <person name="Spyrou M.A."/>
            <person name="Pearson M."/>
            <person name="Lassner D."/>
            <person name="Kuhl U."/>
            <person name="Gompels U.A."/>
        </authorList>
    </citation>
    <scope>NUCLEOTIDE SEQUENCE</scope>
</reference>
<proteinExistence type="inferred from homology"/>
<accession>A0A126LB27</accession>
<dbReference type="HAMAP" id="MF_04038">
    <property type="entry name" value="HSV_CEP1"/>
    <property type="match status" value="1"/>
</dbReference>
<evidence type="ECO:0000313" key="1">
    <source>
        <dbReference type="EMBL" id="AMD82205.1"/>
    </source>
</evidence>
<sequence length="249" mass="28761">MKSLKKLKELETSDVFNILHVRTILKVIKIDKCISLARHPLVNITVGDDGIWFHLEDGTMINGLEYKTICEKELGFQGFIGIIILDSEDTLQELRLNPFQFKRRLIHMKVDTPEEFMLCGLVFALENLPLKQSTLHKLIAKLVLFPALSPITKILFNTCDTLVCTLRHIFFNEHASEILHKVPLMIRLYNEMKNTHIEVLELYFNTKRSHNFINLSLESRQLQDSSLQVIQLATQFAQTFYSKNGDTSS</sequence>
<protein>
    <submittedName>
        <fullName evidence="1">U75</fullName>
    </submittedName>
</protein>
<dbReference type="InterPro" id="IPR002600">
    <property type="entry name" value="Herpes_UL7"/>
</dbReference>
<dbReference type="AlphaFoldDB" id="A0A126LB27"/>